<reference evidence="3" key="1">
    <citation type="journal article" date="2012" name="Nat. Biotechnol.">
        <title>Reference genome sequence of the model plant Setaria.</title>
        <authorList>
            <person name="Bennetzen J.L."/>
            <person name="Schmutz J."/>
            <person name="Wang H."/>
            <person name="Percifield R."/>
            <person name="Hawkins J."/>
            <person name="Pontaroli A.C."/>
            <person name="Estep M."/>
            <person name="Feng L."/>
            <person name="Vaughn J.N."/>
            <person name="Grimwood J."/>
            <person name="Jenkins J."/>
            <person name="Barry K."/>
            <person name="Lindquist E."/>
            <person name="Hellsten U."/>
            <person name="Deshpande S."/>
            <person name="Wang X."/>
            <person name="Wu X."/>
            <person name="Mitros T."/>
            <person name="Triplett J."/>
            <person name="Yang X."/>
            <person name="Ye C.Y."/>
            <person name="Mauro-Herrera M."/>
            <person name="Wang L."/>
            <person name="Li P."/>
            <person name="Sharma M."/>
            <person name="Sharma R."/>
            <person name="Ronald P.C."/>
            <person name="Panaud O."/>
            <person name="Kellogg E.A."/>
            <person name="Brutnell T.P."/>
            <person name="Doust A.N."/>
            <person name="Tuskan G.A."/>
            <person name="Rokhsar D."/>
            <person name="Devos K.M."/>
        </authorList>
    </citation>
    <scope>NUCLEOTIDE SEQUENCE [LARGE SCALE GENOMIC DNA]</scope>
    <source>
        <strain evidence="3">Yugu1</strain>
    </source>
</reference>
<feature type="domain" description="At1g61320/AtMIF1 LRR" evidence="2">
    <location>
        <begin position="180"/>
        <end position="257"/>
    </location>
</feature>
<dbReference type="PANTHER" id="PTHR34223:SF34">
    <property type="entry name" value="F-BOX DOMAIN-CONTAINING PROTEIN"/>
    <property type="match status" value="1"/>
</dbReference>
<evidence type="ECO:0000313" key="3">
    <source>
        <dbReference type="EMBL" id="RCV29677.1"/>
    </source>
</evidence>
<dbReference type="InterPro" id="IPR036047">
    <property type="entry name" value="F-box-like_dom_sf"/>
</dbReference>
<dbReference type="PANTHER" id="PTHR34223">
    <property type="entry name" value="OS11G0201299 PROTEIN"/>
    <property type="match status" value="1"/>
</dbReference>
<dbReference type="SUPFAM" id="SSF52047">
    <property type="entry name" value="RNI-like"/>
    <property type="match status" value="1"/>
</dbReference>
<organism evidence="3">
    <name type="scientific">Setaria italica</name>
    <name type="common">Foxtail millet</name>
    <name type="synonym">Panicum italicum</name>
    <dbReference type="NCBI Taxonomy" id="4555"/>
    <lineage>
        <taxon>Eukaryota</taxon>
        <taxon>Viridiplantae</taxon>
        <taxon>Streptophyta</taxon>
        <taxon>Embryophyta</taxon>
        <taxon>Tracheophyta</taxon>
        <taxon>Spermatophyta</taxon>
        <taxon>Magnoliopsida</taxon>
        <taxon>Liliopsida</taxon>
        <taxon>Poales</taxon>
        <taxon>Poaceae</taxon>
        <taxon>PACMAD clade</taxon>
        <taxon>Panicoideae</taxon>
        <taxon>Panicodae</taxon>
        <taxon>Paniceae</taxon>
        <taxon>Cenchrinae</taxon>
        <taxon>Setaria</taxon>
    </lineage>
</organism>
<accession>A0A368RHI8</accession>
<dbReference type="AlphaFoldDB" id="A0A368RHI8"/>
<feature type="compositionally biased region" description="Acidic residues" evidence="1">
    <location>
        <begin position="405"/>
        <end position="417"/>
    </location>
</feature>
<dbReference type="SUPFAM" id="SSF81383">
    <property type="entry name" value="F-box domain"/>
    <property type="match status" value="1"/>
</dbReference>
<evidence type="ECO:0000256" key="1">
    <source>
        <dbReference type="SAM" id="MobiDB-lite"/>
    </source>
</evidence>
<dbReference type="InterPro" id="IPR055357">
    <property type="entry name" value="LRR_At1g61320_AtMIF1"/>
</dbReference>
<protein>
    <recommendedName>
        <fullName evidence="2">At1g61320/AtMIF1 LRR domain-containing protein</fullName>
    </recommendedName>
</protein>
<reference evidence="3" key="2">
    <citation type="submission" date="2015-07" db="EMBL/GenBank/DDBJ databases">
        <authorList>
            <person name="Noorani M."/>
        </authorList>
    </citation>
    <scope>NUCLEOTIDE SEQUENCE</scope>
    <source>
        <strain evidence="3">Yugu1</strain>
    </source>
</reference>
<feature type="region of interest" description="Disordered" evidence="1">
    <location>
        <begin position="405"/>
        <end position="456"/>
    </location>
</feature>
<dbReference type="InterPro" id="IPR032675">
    <property type="entry name" value="LRR_dom_sf"/>
</dbReference>
<proteinExistence type="predicted"/>
<dbReference type="EMBL" id="CM003533">
    <property type="protein sequence ID" value="RCV29677.1"/>
    <property type="molecule type" value="Genomic_DNA"/>
</dbReference>
<dbReference type="InterPro" id="IPR053197">
    <property type="entry name" value="F-box_SCFL_complex_component"/>
</dbReference>
<gene>
    <name evidence="3" type="ORF">SETIT_6G031200v2</name>
</gene>
<dbReference type="Gene3D" id="3.80.10.10">
    <property type="entry name" value="Ribonuclease Inhibitor"/>
    <property type="match status" value="2"/>
</dbReference>
<evidence type="ECO:0000259" key="2">
    <source>
        <dbReference type="Pfam" id="PF23622"/>
    </source>
</evidence>
<feature type="region of interest" description="Disordered" evidence="1">
    <location>
        <begin position="629"/>
        <end position="657"/>
    </location>
</feature>
<sequence>MPPKDAAAQGAPGGGDRLSGLRDEILLRVMGHLKAWEAVRTCALSTRWRNLWASASRLDIRHPWPCCLLAADDQVPVVEAFAAADQVLAETFAVADQVLAETFAAFVKNLLLRRLPLAQLDSLRLCWSHEAPDGNANFWIAYAVRHGAEEIELSAEHHFPKPSPQYMRFIVDGDEDANYRLKILKLIHVRLGGTTLTQLCSRCALLRELELQDCDIPYETKIQPILLERLTMIRCQIMRPLSVYAPNLVALQFSGNLGYVPWIQNLGLLAASNIKQQAEAPHYNYSEGSSLGSWDLKILKLSHVHLDDTILRQICSRCTSLEELELKNCSIDGEEIGSTSLKYLTMISCKFSIAFRVQAPNLALLRCIKPFQHFPLIQKMEFLVTATIVLDDYCLLPDCQWLQEEDDSDDNSNDDYDNYFGDNKSNESDGSSNYYDSDRSASSDEEDDDRTVGYGEISKEHKHKPYKYLINGHKRRADEPMENFHGKHGSDNFGGVGMLLGLSDVKTMDLLAHPGEVLLTRELKSCTDFKNLKTLSLGEWCITPRFDVLAAMLGHSPNLEILFLHLDMAYNSRVGFNLWASSFECTNLKTVNITCCKHDVMVHTLADFFSENSIPNDKIFVRRTPCSGCTGGTSSQAKHKAQSEAEKREAKRMKIGN</sequence>
<dbReference type="KEGG" id="sita:101765309"/>
<dbReference type="Pfam" id="PF23622">
    <property type="entry name" value="LRR_At1g61320_AtMIF1"/>
    <property type="match status" value="1"/>
</dbReference>
<dbReference type="OrthoDB" id="683801at2759"/>
<name>A0A368RHI8_SETIT</name>